<dbReference type="SUPFAM" id="SSF57850">
    <property type="entry name" value="RING/U-box"/>
    <property type="match status" value="1"/>
</dbReference>
<dbReference type="Gene3D" id="3.30.40.10">
    <property type="entry name" value="Zinc/RING finger domain, C3HC4 (zinc finger)"/>
    <property type="match status" value="1"/>
</dbReference>
<feature type="non-terminal residue" evidence="7">
    <location>
        <position position="1"/>
    </location>
</feature>
<dbReference type="PANTHER" id="PTHR46151:SF8">
    <property type="entry name" value="OS07G0479100 PROTEIN"/>
    <property type="match status" value="1"/>
</dbReference>
<evidence type="ECO:0000256" key="3">
    <source>
        <dbReference type="ARBA" id="ARBA00022771"/>
    </source>
</evidence>
<name>A0A5J9URX3_9POAL</name>
<proteinExistence type="predicted"/>
<keyword evidence="2" id="KW-0479">Metal-binding</keyword>
<dbReference type="PANTHER" id="PTHR46151">
    <property type="entry name" value="NEP1-INTERACTING PROTEIN-LIKE 2"/>
    <property type="match status" value="1"/>
</dbReference>
<evidence type="ECO:0000256" key="1">
    <source>
        <dbReference type="ARBA" id="ARBA00004370"/>
    </source>
</evidence>
<dbReference type="GO" id="GO:0016020">
    <property type="term" value="C:membrane"/>
    <property type="evidence" value="ECO:0007669"/>
    <property type="project" value="UniProtKB-SubCell"/>
</dbReference>
<dbReference type="GO" id="GO:0008270">
    <property type="term" value="F:zinc ion binding"/>
    <property type="evidence" value="ECO:0007669"/>
    <property type="project" value="UniProtKB-KW"/>
</dbReference>
<dbReference type="Proteomes" id="UP000324897">
    <property type="component" value="Chromosome 2"/>
</dbReference>
<dbReference type="InterPro" id="IPR013083">
    <property type="entry name" value="Znf_RING/FYVE/PHD"/>
</dbReference>
<dbReference type="EMBL" id="RWGY01000013">
    <property type="protein sequence ID" value="TVU26562.1"/>
    <property type="molecule type" value="Genomic_DNA"/>
</dbReference>
<keyword evidence="4" id="KW-0862">Zinc</keyword>
<evidence type="ECO:0008006" key="9">
    <source>
        <dbReference type="Google" id="ProtNLM"/>
    </source>
</evidence>
<evidence type="ECO:0000256" key="6">
    <source>
        <dbReference type="SAM" id="MobiDB-lite"/>
    </source>
</evidence>
<feature type="region of interest" description="Disordered" evidence="6">
    <location>
        <begin position="34"/>
        <end position="65"/>
    </location>
</feature>
<keyword evidence="3" id="KW-0863">Zinc-finger</keyword>
<dbReference type="AlphaFoldDB" id="A0A5J9URX3"/>
<organism evidence="7 8">
    <name type="scientific">Eragrostis curvula</name>
    <name type="common">weeping love grass</name>
    <dbReference type="NCBI Taxonomy" id="38414"/>
    <lineage>
        <taxon>Eukaryota</taxon>
        <taxon>Viridiplantae</taxon>
        <taxon>Streptophyta</taxon>
        <taxon>Embryophyta</taxon>
        <taxon>Tracheophyta</taxon>
        <taxon>Spermatophyta</taxon>
        <taxon>Magnoliopsida</taxon>
        <taxon>Liliopsida</taxon>
        <taxon>Poales</taxon>
        <taxon>Poaceae</taxon>
        <taxon>PACMAD clade</taxon>
        <taxon>Chloridoideae</taxon>
        <taxon>Eragrostideae</taxon>
        <taxon>Eragrostidinae</taxon>
        <taxon>Eragrostis</taxon>
    </lineage>
</organism>
<evidence type="ECO:0000256" key="4">
    <source>
        <dbReference type="ARBA" id="ARBA00022833"/>
    </source>
</evidence>
<keyword evidence="8" id="KW-1185">Reference proteome</keyword>
<evidence type="ECO:0000256" key="2">
    <source>
        <dbReference type="ARBA" id="ARBA00022723"/>
    </source>
</evidence>
<dbReference type="Gramene" id="TVU26562">
    <property type="protein sequence ID" value="TVU26562"/>
    <property type="gene ID" value="EJB05_29115"/>
</dbReference>
<sequence length="193" mass="21303">MTAPSPVAGEVPCRRHRLQIQPWLEVLEEDEGGARKGGACVENPDLAHSWPDHAAAPLPPPVEELEEDEGGARKVGACVEKPDPDRAASIHRDHAAVILQDRRGGLELRRCDPMSLLSTPFIDNNDLFETGDKGGMSRDFINRIPEMRFRAARNCDQEAENSCCSVCLQDFGAQHLVRVLPQCQHIGSVWLLP</sequence>
<keyword evidence="5" id="KW-0472">Membrane</keyword>
<evidence type="ECO:0000256" key="5">
    <source>
        <dbReference type="ARBA" id="ARBA00023136"/>
    </source>
</evidence>
<protein>
    <recommendedName>
        <fullName evidence="9">RING-type domain-containing protein</fullName>
    </recommendedName>
</protein>
<evidence type="ECO:0000313" key="7">
    <source>
        <dbReference type="EMBL" id="TVU26562.1"/>
    </source>
</evidence>
<gene>
    <name evidence="7" type="ORF">EJB05_29115</name>
</gene>
<comment type="caution">
    <text evidence="7">The sequence shown here is derived from an EMBL/GenBank/DDBJ whole genome shotgun (WGS) entry which is preliminary data.</text>
</comment>
<reference evidence="7 8" key="1">
    <citation type="journal article" date="2019" name="Sci. Rep.">
        <title>A high-quality genome of Eragrostis curvula grass provides insights into Poaceae evolution and supports new strategies to enhance forage quality.</title>
        <authorList>
            <person name="Carballo J."/>
            <person name="Santos B.A.C.M."/>
            <person name="Zappacosta D."/>
            <person name="Garbus I."/>
            <person name="Selva J.P."/>
            <person name="Gallo C.A."/>
            <person name="Diaz A."/>
            <person name="Albertini E."/>
            <person name="Caccamo M."/>
            <person name="Echenique V."/>
        </authorList>
    </citation>
    <scope>NUCLEOTIDE SEQUENCE [LARGE SCALE GENOMIC DNA]</scope>
    <source>
        <strain evidence="8">cv. Victoria</strain>
        <tissue evidence="7">Leaf</tissue>
    </source>
</reference>
<evidence type="ECO:0000313" key="8">
    <source>
        <dbReference type="Proteomes" id="UP000324897"/>
    </source>
</evidence>
<comment type="subcellular location">
    <subcellularLocation>
        <location evidence="1">Membrane</location>
    </subcellularLocation>
</comment>
<dbReference type="OrthoDB" id="8062037at2759"/>
<accession>A0A5J9URX3</accession>